<name>A0A6A3MHH9_9STRA</name>
<proteinExistence type="predicted"/>
<gene>
    <name evidence="1" type="ORF">PR001_g10824</name>
</gene>
<sequence>MSTPCVLFTVHCTLSQARHCFPRASDDKTFSSAMLSWNVPPAFTAPQRFRVGAYLDEHD</sequence>
<accession>A0A6A3MHH9</accession>
<dbReference type="AlphaFoldDB" id="A0A6A3MHH9"/>
<reference evidence="1 2" key="1">
    <citation type="submission" date="2018-09" db="EMBL/GenBank/DDBJ databases">
        <title>Genomic investigation of the strawberry pathogen Phytophthora fragariae indicates pathogenicity is determined by transcriptional variation in three key races.</title>
        <authorList>
            <person name="Adams T.M."/>
            <person name="Armitage A.D."/>
            <person name="Sobczyk M.K."/>
            <person name="Bates H.J."/>
            <person name="Dunwell J.M."/>
            <person name="Nellist C.F."/>
            <person name="Harrison R.J."/>
        </authorList>
    </citation>
    <scope>NUCLEOTIDE SEQUENCE [LARGE SCALE GENOMIC DNA]</scope>
    <source>
        <strain evidence="1 2">SCRP249</strain>
    </source>
</reference>
<organism evidence="1 2">
    <name type="scientific">Phytophthora rubi</name>
    <dbReference type="NCBI Taxonomy" id="129364"/>
    <lineage>
        <taxon>Eukaryota</taxon>
        <taxon>Sar</taxon>
        <taxon>Stramenopiles</taxon>
        <taxon>Oomycota</taxon>
        <taxon>Peronosporomycetes</taxon>
        <taxon>Peronosporales</taxon>
        <taxon>Peronosporaceae</taxon>
        <taxon>Phytophthora</taxon>
    </lineage>
</organism>
<evidence type="ECO:0000313" key="1">
    <source>
        <dbReference type="EMBL" id="KAE9031960.1"/>
    </source>
</evidence>
<evidence type="ECO:0000313" key="2">
    <source>
        <dbReference type="Proteomes" id="UP000429607"/>
    </source>
</evidence>
<dbReference type="EMBL" id="QXFV01000648">
    <property type="protein sequence ID" value="KAE9031960.1"/>
    <property type="molecule type" value="Genomic_DNA"/>
</dbReference>
<comment type="caution">
    <text evidence="1">The sequence shown here is derived from an EMBL/GenBank/DDBJ whole genome shotgun (WGS) entry which is preliminary data.</text>
</comment>
<protein>
    <submittedName>
        <fullName evidence="1">Uncharacterized protein</fullName>
    </submittedName>
</protein>
<dbReference type="Proteomes" id="UP000429607">
    <property type="component" value="Unassembled WGS sequence"/>
</dbReference>